<evidence type="ECO:0008006" key="3">
    <source>
        <dbReference type="Google" id="ProtNLM"/>
    </source>
</evidence>
<organism evidence="1 2">
    <name type="scientific">Gordonia paraffinivorans NBRC 108238</name>
    <dbReference type="NCBI Taxonomy" id="1223543"/>
    <lineage>
        <taxon>Bacteria</taxon>
        <taxon>Bacillati</taxon>
        <taxon>Actinomycetota</taxon>
        <taxon>Actinomycetes</taxon>
        <taxon>Mycobacteriales</taxon>
        <taxon>Gordoniaceae</taxon>
        <taxon>Gordonia</taxon>
    </lineage>
</organism>
<proteinExistence type="predicted"/>
<gene>
    <name evidence="1" type="ORF">GP2_024_00820</name>
</gene>
<evidence type="ECO:0000313" key="2">
    <source>
        <dbReference type="Proteomes" id="UP000035021"/>
    </source>
</evidence>
<comment type="caution">
    <text evidence="1">The sequence shown here is derived from an EMBL/GenBank/DDBJ whole genome shotgun (WGS) entry which is preliminary data.</text>
</comment>
<dbReference type="Proteomes" id="UP000035021">
    <property type="component" value="Unassembled WGS sequence"/>
</dbReference>
<dbReference type="InterPro" id="IPR036188">
    <property type="entry name" value="FAD/NAD-bd_sf"/>
</dbReference>
<sequence length="214" mass="23990">MWQEKLDRDPKLRERLAGASGMSPIRTTDDLSAFYRKSSGPGWMLIGDAGHFKDPVTGNGMRDAFKHGRLAAEYAAPVIDDPELLDAAITDWEKQRDRDTLPTYHWGNRETRPQLTSPLAQAVLGTFAGTEQPGISDLFNRTKYPEDIISPPRLIRGLLATLLARGADRRAILAEVATELRYEVEVRRSRYFDGFRSRRVAATEHPGWSVGKAP</sequence>
<dbReference type="RefSeq" id="WP_006900883.1">
    <property type="nucleotide sequence ID" value="NZ_BAOQ01000024.1"/>
</dbReference>
<protein>
    <recommendedName>
        <fullName evidence="3">Oxidoreductase</fullName>
    </recommendedName>
</protein>
<dbReference type="EMBL" id="BAOQ01000024">
    <property type="protein sequence ID" value="GAC84655.1"/>
    <property type="molecule type" value="Genomic_DNA"/>
</dbReference>
<dbReference type="Gene3D" id="3.50.50.60">
    <property type="entry name" value="FAD/NAD(P)-binding domain"/>
    <property type="match status" value="1"/>
</dbReference>
<dbReference type="SUPFAM" id="SSF51905">
    <property type="entry name" value="FAD/NAD(P)-binding domain"/>
    <property type="match status" value="1"/>
</dbReference>
<name>A0ABQ0IMD9_9ACTN</name>
<reference evidence="1 2" key="1">
    <citation type="submission" date="2013-02" db="EMBL/GenBank/DDBJ databases">
        <title>Whole genome shotgun sequence of Gordonia paraffinivorans NBRC 108238.</title>
        <authorList>
            <person name="Isaki-Nakamura S."/>
            <person name="Hosoyama A."/>
            <person name="Tsuchikane K."/>
            <person name="Ando Y."/>
            <person name="Baba S."/>
            <person name="Ohji S."/>
            <person name="Hamada M."/>
            <person name="Tamura T."/>
            <person name="Yamazoe A."/>
            <person name="Yamazaki S."/>
            <person name="Fujita N."/>
        </authorList>
    </citation>
    <scope>NUCLEOTIDE SEQUENCE [LARGE SCALE GENOMIC DNA]</scope>
    <source>
        <strain evidence="1 2">NBRC 108238</strain>
    </source>
</reference>
<evidence type="ECO:0000313" key="1">
    <source>
        <dbReference type="EMBL" id="GAC84655.1"/>
    </source>
</evidence>
<keyword evidence="2" id="KW-1185">Reference proteome</keyword>
<accession>A0ABQ0IMD9</accession>